<dbReference type="EMBL" id="BGPR01239755">
    <property type="protein sequence ID" value="GBM05464.1"/>
    <property type="molecule type" value="Genomic_DNA"/>
</dbReference>
<dbReference type="EMBL" id="BGPR01239736">
    <property type="protein sequence ID" value="GBM05387.1"/>
    <property type="molecule type" value="Genomic_DNA"/>
</dbReference>
<reference evidence="2 3" key="1">
    <citation type="journal article" date="2019" name="Sci. Rep.">
        <title>Orb-weaving spider Araneus ventricosus genome elucidates the spidroin gene catalogue.</title>
        <authorList>
            <person name="Kono N."/>
            <person name="Nakamura H."/>
            <person name="Ohtoshi R."/>
            <person name="Moran D.A.P."/>
            <person name="Shinohara A."/>
            <person name="Yoshida Y."/>
            <person name="Fujiwara M."/>
            <person name="Mori M."/>
            <person name="Tomita M."/>
            <person name="Arakawa K."/>
        </authorList>
    </citation>
    <scope>NUCLEOTIDE SEQUENCE [LARGE SCALE GENOMIC DNA]</scope>
</reference>
<sequence>MKLLLATGFLDGHISSVNFCVLLCISTTCSIKCKPSQEKQYLVYKLCLNCFWRSCGLRANKMQTLCVSSHEHTEPFISEITKNTKALSYIQDRREKIPGCVSMCSPIAVQSNEGLTYPTTTRLPKRV</sequence>
<evidence type="ECO:0000313" key="1">
    <source>
        <dbReference type="EMBL" id="GBM05387.1"/>
    </source>
</evidence>
<name>A0A4Y2CNH8_ARAVE</name>
<gene>
    <name evidence="2" type="ORF">AVEN_132753_1</name>
    <name evidence="1" type="ORF">AVEN_52734_1</name>
</gene>
<evidence type="ECO:0000313" key="3">
    <source>
        <dbReference type="Proteomes" id="UP000499080"/>
    </source>
</evidence>
<keyword evidence="3" id="KW-1185">Reference proteome</keyword>
<evidence type="ECO:0000313" key="2">
    <source>
        <dbReference type="EMBL" id="GBM05464.1"/>
    </source>
</evidence>
<comment type="caution">
    <text evidence="2">The sequence shown here is derived from an EMBL/GenBank/DDBJ whole genome shotgun (WGS) entry which is preliminary data.</text>
</comment>
<proteinExistence type="predicted"/>
<dbReference type="Proteomes" id="UP000499080">
    <property type="component" value="Unassembled WGS sequence"/>
</dbReference>
<organism evidence="2 3">
    <name type="scientific">Araneus ventricosus</name>
    <name type="common">Orbweaver spider</name>
    <name type="synonym">Epeira ventricosa</name>
    <dbReference type="NCBI Taxonomy" id="182803"/>
    <lineage>
        <taxon>Eukaryota</taxon>
        <taxon>Metazoa</taxon>
        <taxon>Ecdysozoa</taxon>
        <taxon>Arthropoda</taxon>
        <taxon>Chelicerata</taxon>
        <taxon>Arachnida</taxon>
        <taxon>Araneae</taxon>
        <taxon>Araneomorphae</taxon>
        <taxon>Entelegynae</taxon>
        <taxon>Araneoidea</taxon>
        <taxon>Araneidae</taxon>
        <taxon>Araneus</taxon>
    </lineage>
</organism>
<protein>
    <submittedName>
        <fullName evidence="2">Uncharacterized protein</fullName>
    </submittedName>
</protein>
<dbReference type="AlphaFoldDB" id="A0A4Y2CNH8"/>
<accession>A0A4Y2CNH8</accession>